<dbReference type="SUPFAM" id="SSF52540">
    <property type="entry name" value="P-loop containing nucleoside triphosphate hydrolases"/>
    <property type="match status" value="1"/>
</dbReference>
<evidence type="ECO:0008006" key="2">
    <source>
        <dbReference type="Google" id="ProtNLM"/>
    </source>
</evidence>
<gene>
    <name evidence="1" type="ORF">FOMG_19112</name>
</gene>
<dbReference type="OrthoDB" id="5103495at2759"/>
<proteinExistence type="predicted"/>
<reference evidence="1" key="1">
    <citation type="submission" date="2012-04" db="EMBL/GenBank/DDBJ databases">
        <title>The Genome Sequence of Fusarium oxysporum melonis.</title>
        <authorList>
            <consortium name="The Broad Institute Genome Sequencing Platform"/>
            <person name="Ma L.-J."/>
            <person name="Gale L.R."/>
            <person name="Schwartz D.C."/>
            <person name="Zhou S."/>
            <person name="Corby-Kistler H."/>
            <person name="Young S.K."/>
            <person name="Zeng Q."/>
            <person name="Gargeya S."/>
            <person name="Fitzgerald M."/>
            <person name="Haas B."/>
            <person name="Abouelleil A."/>
            <person name="Alvarado L."/>
            <person name="Arachchi H.M."/>
            <person name="Berlin A."/>
            <person name="Brown A."/>
            <person name="Chapman S.B."/>
            <person name="Chen Z."/>
            <person name="Dunbar C."/>
            <person name="Freedman E."/>
            <person name="Gearin G."/>
            <person name="Goldberg J."/>
            <person name="Griggs A."/>
            <person name="Gujja S."/>
            <person name="Heiman D."/>
            <person name="Howarth C."/>
            <person name="Larson L."/>
            <person name="Lui A."/>
            <person name="MacDonald P.J.P."/>
            <person name="Montmayeur A."/>
            <person name="Murphy C."/>
            <person name="Neiman D."/>
            <person name="Pearson M."/>
            <person name="Priest M."/>
            <person name="Roberts A."/>
            <person name="Saif S."/>
            <person name="Shea T."/>
            <person name="Shenoy N."/>
            <person name="Sisk P."/>
            <person name="Stolte C."/>
            <person name="Sykes S."/>
            <person name="Wortman J."/>
            <person name="Nusbaum C."/>
            <person name="Birren B."/>
        </authorList>
    </citation>
    <scope>NUCLEOTIDE SEQUENCE</scope>
    <source>
        <strain evidence="1">26406</strain>
    </source>
</reference>
<dbReference type="Proteomes" id="UP000030703">
    <property type="component" value="Unassembled WGS sequence"/>
</dbReference>
<accession>W9ZST5</accession>
<dbReference type="AlphaFoldDB" id="W9ZST5"/>
<dbReference type="PANTHER" id="PTHR47642">
    <property type="entry name" value="ATP-DEPENDENT DNA HELICASE"/>
    <property type="match status" value="1"/>
</dbReference>
<sequence>MEVHFGASTSFLEAGKALVARFTLNKREKSDISQLCQFVGGEGGTGKSRVIEALVELFASKCISDRLLITATSGTAAARINGITIHSACVFSKDQAAGANLAKDFDGVRLPKQAERFVHGQSRMDWQDKAMLVIDEVSMLGARTLYAVNEQLCSTYSRGVHKRGFKEP</sequence>
<dbReference type="Gene3D" id="3.40.50.300">
    <property type="entry name" value="P-loop containing nucleotide triphosphate hydrolases"/>
    <property type="match status" value="1"/>
</dbReference>
<dbReference type="HOGENOM" id="CLU_001613_2_2_1"/>
<dbReference type="InterPro" id="IPR027417">
    <property type="entry name" value="P-loop_NTPase"/>
</dbReference>
<protein>
    <recommendedName>
        <fullName evidence="2">ATP-dependent DNA helicase</fullName>
    </recommendedName>
</protein>
<organism evidence="1">
    <name type="scientific">Fusarium oxysporum f. sp. melonis 26406</name>
    <dbReference type="NCBI Taxonomy" id="1089452"/>
    <lineage>
        <taxon>Eukaryota</taxon>
        <taxon>Fungi</taxon>
        <taxon>Dikarya</taxon>
        <taxon>Ascomycota</taxon>
        <taxon>Pezizomycotina</taxon>
        <taxon>Sordariomycetes</taxon>
        <taxon>Hypocreomycetidae</taxon>
        <taxon>Hypocreales</taxon>
        <taxon>Nectriaceae</taxon>
        <taxon>Fusarium</taxon>
        <taxon>Fusarium oxysporum species complex</taxon>
    </lineage>
</organism>
<dbReference type="Pfam" id="PF13245">
    <property type="entry name" value="AAA_19"/>
    <property type="match status" value="1"/>
</dbReference>
<name>W9ZST5_FUSOX</name>
<evidence type="ECO:0000313" key="1">
    <source>
        <dbReference type="EMBL" id="EXK24151.1"/>
    </source>
</evidence>
<dbReference type="VEuPathDB" id="FungiDB:FOMG_19112"/>
<reference evidence="1" key="2">
    <citation type="submission" date="2012-05" db="EMBL/GenBank/DDBJ databases">
        <title>Annotation of the Genome Sequence of Fusarium oxysporum f. sp. melonis 26406.</title>
        <authorList>
            <consortium name="The Broad Institute Genomics Platform"/>
            <person name="Ma L.-J."/>
            <person name="Corby-Kistler H."/>
            <person name="Broz K."/>
            <person name="Gale L.R."/>
            <person name="Jonkers W."/>
            <person name="O'Donnell K."/>
            <person name="Ploetz R."/>
            <person name="Steinberg C."/>
            <person name="Schwartz D.C."/>
            <person name="VanEtten H."/>
            <person name="Zhou S."/>
            <person name="Young S.K."/>
            <person name="Zeng Q."/>
            <person name="Gargeya S."/>
            <person name="Fitzgerald M."/>
            <person name="Abouelleil A."/>
            <person name="Alvarado L."/>
            <person name="Chapman S.B."/>
            <person name="Gainer-Dewar J."/>
            <person name="Goldberg J."/>
            <person name="Griggs A."/>
            <person name="Gujja S."/>
            <person name="Hansen M."/>
            <person name="Howarth C."/>
            <person name="Imamovic A."/>
            <person name="Ireland A."/>
            <person name="Larimer J."/>
            <person name="McCowan C."/>
            <person name="Murphy C."/>
            <person name="Pearson M."/>
            <person name="Poon T.W."/>
            <person name="Priest M."/>
            <person name="Roberts A."/>
            <person name="Saif S."/>
            <person name="Shea T."/>
            <person name="Sykes S."/>
            <person name="Wortman J."/>
            <person name="Nusbaum C."/>
            <person name="Birren B."/>
        </authorList>
    </citation>
    <scope>NUCLEOTIDE SEQUENCE</scope>
    <source>
        <strain evidence="1">26406</strain>
    </source>
</reference>
<dbReference type="PANTHER" id="PTHR47642:SF5">
    <property type="entry name" value="ATP-DEPENDENT DNA HELICASE"/>
    <property type="match status" value="1"/>
</dbReference>
<dbReference type="EMBL" id="JH659533">
    <property type="protein sequence ID" value="EXK24151.1"/>
    <property type="molecule type" value="Genomic_DNA"/>
</dbReference>
<dbReference type="InterPro" id="IPR051055">
    <property type="entry name" value="PIF1_helicase"/>
</dbReference>